<evidence type="ECO:0000313" key="2">
    <source>
        <dbReference type="Proteomes" id="UP001221898"/>
    </source>
</evidence>
<gene>
    <name evidence="1" type="ORF">AAFF_G00317140</name>
</gene>
<reference evidence="1" key="1">
    <citation type="journal article" date="2023" name="Science">
        <title>Genome structures resolve the early diversification of teleost fishes.</title>
        <authorList>
            <person name="Parey E."/>
            <person name="Louis A."/>
            <person name="Montfort J."/>
            <person name="Bouchez O."/>
            <person name="Roques C."/>
            <person name="Iampietro C."/>
            <person name="Lluch J."/>
            <person name="Castinel A."/>
            <person name="Donnadieu C."/>
            <person name="Desvignes T."/>
            <person name="Floi Bucao C."/>
            <person name="Jouanno E."/>
            <person name="Wen M."/>
            <person name="Mejri S."/>
            <person name="Dirks R."/>
            <person name="Jansen H."/>
            <person name="Henkel C."/>
            <person name="Chen W.J."/>
            <person name="Zahm M."/>
            <person name="Cabau C."/>
            <person name="Klopp C."/>
            <person name="Thompson A.W."/>
            <person name="Robinson-Rechavi M."/>
            <person name="Braasch I."/>
            <person name="Lecointre G."/>
            <person name="Bobe J."/>
            <person name="Postlethwait J.H."/>
            <person name="Berthelot C."/>
            <person name="Roest Crollius H."/>
            <person name="Guiguen Y."/>
        </authorList>
    </citation>
    <scope>NUCLEOTIDE SEQUENCE</scope>
    <source>
        <strain evidence="1">NC1722</strain>
    </source>
</reference>
<dbReference type="EMBL" id="JAINUG010000471">
    <property type="protein sequence ID" value="KAJ8367511.1"/>
    <property type="molecule type" value="Genomic_DNA"/>
</dbReference>
<accession>A0AAD7R7S9</accession>
<name>A0AAD7R7S9_9TELE</name>
<organism evidence="1 2">
    <name type="scientific">Aldrovandia affinis</name>
    <dbReference type="NCBI Taxonomy" id="143900"/>
    <lineage>
        <taxon>Eukaryota</taxon>
        <taxon>Metazoa</taxon>
        <taxon>Chordata</taxon>
        <taxon>Craniata</taxon>
        <taxon>Vertebrata</taxon>
        <taxon>Euteleostomi</taxon>
        <taxon>Actinopterygii</taxon>
        <taxon>Neopterygii</taxon>
        <taxon>Teleostei</taxon>
        <taxon>Notacanthiformes</taxon>
        <taxon>Halosauridae</taxon>
        <taxon>Aldrovandia</taxon>
    </lineage>
</organism>
<proteinExistence type="predicted"/>
<dbReference type="Proteomes" id="UP001221898">
    <property type="component" value="Unassembled WGS sequence"/>
</dbReference>
<dbReference type="AlphaFoldDB" id="A0AAD7R7S9"/>
<keyword evidence="2" id="KW-1185">Reference proteome</keyword>
<protein>
    <submittedName>
        <fullName evidence="1">Uncharacterized protein</fullName>
    </submittedName>
</protein>
<comment type="caution">
    <text evidence="1">The sequence shown here is derived from an EMBL/GenBank/DDBJ whole genome shotgun (WGS) entry which is preliminary data.</text>
</comment>
<sequence>MGCLAVIGALSEEQTPAGCRREHTFDELLDYLVSGLPEFCAVPLHNTVALQADCPVTALFPAMSASLTGIINGGFDGHLGCVLWMWSAENGLVFTQT</sequence>
<evidence type="ECO:0000313" key="1">
    <source>
        <dbReference type="EMBL" id="KAJ8367511.1"/>
    </source>
</evidence>